<dbReference type="AlphaFoldDB" id="A0A844FYK6"/>
<dbReference type="InterPro" id="IPR010982">
    <property type="entry name" value="Lambda_DNA-bd_dom_sf"/>
</dbReference>
<dbReference type="CDD" id="cd01392">
    <property type="entry name" value="HTH_LacI"/>
    <property type="match status" value="1"/>
</dbReference>
<evidence type="ECO:0000313" key="7">
    <source>
        <dbReference type="Proteomes" id="UP000435649"/>
    </source>
</evidence>
<protein>
    <submittedName>
        <fullName evidence="6">LacI family transcriptional regulator</fullName>
    </submittedName>
</protein>
<dbReference type="PANTHER" id="PTHR30146:SF148">
    <property type="entry name" value="HTH-TYPE TRANSCRIPTIONAL REPRESSOR PURR-RELATED"/>
    <property type="match status" value="1"/>
</dbReference>
<keyword evidence="3" id="KW-0238">DNA-binding</keyword>
<keyword evidence="7" id="KW-1185">Reference proteome</keyword>
<name>A0A844FYK6_9BACT</name>
<dbReference type="GO" id="GO:0003700">
    <property type="term" value="F:DNA-binding transcription factor activity"/>
    <property type="evidence" value="ECO:0007669"/>
    <property type="project" value="TreeGrafter"/>
</dbReference>
<evidence type="ECO:0000256" key="1">
    <source>
        <dbReference type="ARBA" id="ARBA00022491"/>
    </source>
</evidence>
<dbReference type="SMART" id="SM00354">
    <property type="entry name" value="HTH_LACI"/>
    <property type="match status" value="1"/>
</dbReference>
<reference evidence="6 7" key="1">
    <citation type="submission" date="2019-08" db="EMBL/GenBank/DDBJ databases">
        <title>In-depth cultivation of the pig gut microbiome towards novel bacterial diversity and tailored functional studies.</title>
        <authorList>
            <person name="Wylensek D."/>
            <person name="Hitch T.C.A."/>
            <person name="Clavel T."/>
        </authorList>
    </citation>
    <scope>NUCLEOTIDE SEQUENCE [LARGE SCALE GENOMIC DNA]</scope>
    <source>
        <strain evidence="6 7">BBE-744-WT-12</strain>
    </source>
</reference>
<dbReference type="Proteomes" id="UP000435649">
    <property type="component" value="Unassembled WGS sequence"/>
</dbReference>
<dbReference type="CDD" id="cd06267">
    <property type="entry name" value="PBP1_LacI_sugar_binding-like"/>
    <property type="match status" value="1"/>
</dbReference>
<dbReference type="PANTHER" id="PTHR30146">
    <property type="entry name" value="LACI-RELATED TRANSCRIPTIONAL REPRESSOR"/>
    <property type="match status" value="1"/>
</dbReference>
<comment type="caution">
    <text evidence="6">The sequence shown here is derived from an EMBL/GenBank/DDBJ whole genome shotgun (WGS) entry which is preliminary data.</text>
</comment>
<evidence type="ECO:0000256" key="4">
    <source>
        <dbReference type="ARBA" id="ARBA00023163"/>
    </source>
</evidence>
<dbReference type="Pfam" id="PF00356">
    <property type="entry name" value="LacI"/>
    <property type="match status" value="1"/>
</dbReference>
<dbReference type="SUPFAM" id="SSF53822">
    <property type="entry name" value="Periplasmic binding protein-like I"/>
    <property type="match status" value="1"/>
</dbReference>
<evidence type="ECO:0000313" key="6">
    <source>
        <dbReference type="EMBL" id="MST96410.1"/>
    </source>
</evidence>
<dbReference type="SUPFAM" id="SSF47413">
    <property type="entry name" value="lambda repressor-like DNA-binding domains"/>
    <property type="match status" value="1"/>
</dbReference>
<dbReference type="Gene3D" id="3.40.50.2300">
    <property type="match status" value="2"/>
</dbReference>
<accession>A0A844FYK6</accession>
<dbReference type="GO" id="GO:0000976">
    <property type="term" value="F:transcription cis-regulatory region binding"/>
    <property type="evidence" value="ECO:0007669"/>
    <property type="project" value="TreeGrafter"/>
</dbReference>
<gene>
    <name evidence="6" type="ORF">FYJ85_05035</name>
</gene>
<keyword evidence="2" id="KW-0805">Transcription regulation</keyword>
<evidence type="ECO:0000259" key="5">
    <source>
        <dbReference type="PROSITE" id="PS50932"/>
    </source>
</evidence>
<dbReference type="Gene3D" id="1.10.260.40">
    <property type="entry name" value="lambda repressor-like DNA-binding domains"/>
    <property type="match status" value="1"/>
</dbReference>
<dbReference type="InterPro" id="IPR028082">
    <property type="entry name" value="Peripla_BP_I"/>
</dbReference>
<dbReference type="InterPro" id="IPR000843">
    <property type="entry name" value="HTH_LacI"/>
</dbReference>
<dbReference type="EMBL" id="VUNS01000003">
    <property type="protein sequence ID" value="MST96410.1"/>
    <property type="molecule type" value="Genomic_DNA"/>
</dbReference>
<evidence type="ECO:0000256" key="2">
    <source>
        <dbReference type="ARBA" id="ARBA00023015"/>
    </source>
</evidence>
<dbReference type="PROSITE" id="PS00356">
    <property type="entry name" value="HTH_LACI_1"/>
    <property type="match status" value="1"/>
</dbReference>
<evidence type="ECO:0000256" key="3">
    <source>
        <dbReference type="ARBA" id="ARBA00023125"/>
    </source>
</evidence>
<organism evidence="6 7">
    <name type="scientific">Victivallis lenta</name>
    <dbReference type="NCBI Taxonomy" id="2606640"/>
    <lineage>
        <taxon>Bacteria</taxon>
        <taxon>Pseudomonadati</taxon>
        <taxon>Lentisphaerota</taxon>
        <taxon>Lentisphaeria</taxon>
        <taxon>Victivallales</taxon>
        <taxon>Victivallaceae</taxon>
        <taxon>Victivallis</taxon>
    </lineage>
</organism>
<dbReference type="InterPro" id="IPR046335">
    <property type="entry name" value="LacI/GalR-like_sensor"/>
</dbReference>
<keyword evidence="1" id="KW-0678">Repressor</keyword>
<sequence length="354" mass="39686">MYRYISTGEFKSMVTLSEIAREAGVSKSTVSKALLGGGGKTTKVSDRTVRLVRETADKLGYRPNLVAQQLAHRKNDIIGVIIDSQCCGLYNNIMAAIEKRIFLSGRRLQIGLVHDSFDTIRRYVDDLLGYNIESVICLAHYYDFAATIPPLFKPFRNVLFINPPLSREPFSFVSPDYYGNFRLAVDALLRRGHRRIVYAKTAYDTPDCHARLRAYRDAHASAGLPVDEELIYCKPLREIDTPELVETFLDDVLPLRPDALLLGNPTTIGFCLKQLRKRGLAVPGDLSIVGMDDWPTAEAFTPEIAAISNNYDAVAERAVEIITRNQKLDQPELIQEYIPGAFIERGSCIPTRKA</sequence>
<feature type="domain" description="HTH lacI-type" evidence="5">
    <location>
        <begin position="14"/>
        <end position="72"/>
    </location>
</feature>
<keyword evidence="4" id="KW-0804">Transcription</keyword>
<dbReference type="Pfam" id="PF13377">
    <property type="entry name" value="Peripla_BP_3"/>
    <property type="match status" value="1"/>
</dbReference>
<dbReference type="PROSITE" id="PS50932">
    <property type="entry name" value="HTH_LACI_2"/>
    <property type="match status" value="1"/>
</dbReference>
<proteinExistence type="predicted"/>